<name>A0A1U7NPD2_9FIRM</name>
<evidence type="ECO:0008006" key="3">
    <source>
        <dbReference type="Google" id="ProtNLM"/>
    </source>
</evidence>
<dbReference type="STRING" id="1862672.BO225_02845"/>
<evidence type="ECO:0000313" key="1">
    <source>
        <dbReference type="EMBL" id="OLU47495.1"/>
    </source>
</evidence>
<comment type="caution">
    <text evidence="1">The sequence shown here is derived from an EMBL/GenBank/DDBJ whole genome shotgun (WGS) entry which is preliminary data.</text>
</comment>
<evidence type="ECO:0000313" key="2">
    <source>
        <dbReference type="Proteomes" id="UP000186705"/>
    </source>
</evidence>
<proteinExistence type="predicted"/>
<dbReference type="RefSeq" id="WP_076340776.1">
    <property type="nucleotide sequence ID" value="NZ_CAJTMI010000010.1"/>
</dbReference>
<sequence>MKMKTMFIVGSIFSVLLSSCSKTDTTAQISDRMMMGFAKAKDTTSYTIQKTVMEEPANEECIMNWKDEDTIYILDEFGFDKRMELIRFDGQRFEELFCYIGINVLEVQSIEKGERYYGYLSKLYHAIRFPMKLDDRGRSIGLKPEFEWSLKNDTIHAVLKVSERDGFNARFLVEAQRELTGLTDLNMKVCEYTFHFDQEGYLVEIDENYELEWIYGEQSRTTRQNDVMKISYEDVNEKLKAHVQRAFEKEVNVGDNIEWADCMMPIKLNCACAQVIR</sequence>
<organism evidence="1 2">
    <name type="scientific">Dubosiella newyorkensis</name>
    <dbReference type="NCBI Taxonomy" id="1862672"/>
    <lineage>
        <taxon>Bacteria</taxon>
        <taxon>Bacillati</taxon>
        <taxon>Bacillota</taxon>
        <taxon>Erysipelotrichia</taxon>
        <taxon>Erysipelotrichales</taxon>
        <taxon>Erysipelotrichaceae</taxon>
        <taxon>Dubosiella</taxon>
    </lineage>
</organism>
<keyword evidence="2" id="KW-1185">Reference proteome</keyword>
<dbReference type="EMBL" id="MPKA01000047">
    <property type="protein sequence ID" value="OLU47495.1"/>
    <property type="molecule type" value="Genomic_DNA"/>
</dbReference>
<dbReference type="OrthoDB" id="10011582at2"/>
<reference evidence="1 2" key="1">
    <citation type="submission" date="2016-11" db="EMBL/GenBank/DDBJ databases">
        <title>Description of two novel members of the family Erysipelotrichaceae: Ileibacterium lipovorans gen. nov., sp. nov. and Dubosiella newyorkensis, gen. nov., sp. nov.</title>
        <authorList>
            <person name="Cox L.M."/>
            <person name="Sohn J."/>
            <person name="Tyrrell K.L."/>
            <person name="Citron D.M."/>
            <person name="Lawson P.A."/>
            <person name="Patel N.B."/>
            <person name="Iizumi T."/>
            <person name="Perez-Perez G.I."/>
            <person name="Goldstein E.J."/>
            <person name="Blaser M.J."/>
        </authorList>
    </citation>
    <scope>NUCLEOTIDE SEQUENCE [LARGE SCALE GENOMIC DNA]</scope>
    <source>
        <strain evidence="1 2">NYU-BL-A4</strain>
    </source>
</reference>
<dbReference type="Proteomes" id="UP000186705">
    <property type="component" value="Unassembled WGS sequence"/>
</dbReference>
<gene>
    <name evidence="1" type="ORF">BO225_02845</name>
</gene>
<dbReference type="AlphaFoldDB" id="A0A1U7NPD2"/>
<protein>
    <recommendedName>
        <fullName evidence="3">Lipoprotein</fullName>
    </recommendedName>
</protein>
<dbReference type="PROSITE" id="PS51257">
    <property type="entry name" value="PROKAR_LIPOPROTEIN"/>
    <property type="match status" value="1"/>
</dbReference>
<accession>A0A1U7NPD2</accession>
<dbReference type="GeneID" id="78274885"/>